<keyword evidence="5 8" id="KW-0479">Metal-binding</keyword>
<evidence type="ECO:0000256" key="5">
    <source>
        <dbReference type="ARBA" id="ARBA00022723"/>
    </source>
</evidence>
<keyword evidence="9" id="KW-0812">Transmembrane</keyword>
<keyword evidence="6 8" id="KW-0408">Iron</keyword>
<keyword evidence="9" id="KW-0472">Membrane</keyword>
<gene>
    <name evidence="10" type="ORF">B0T26DRAFT_740408</name>
</gene>
<dbReference type="PANTHER" id="PTHR24306">
    <property type="match status" value="1"/>
</dbReference>
<dbReference type="InterPro" id="IPR036396">
    <property type="entry name" value="Cyt_P450_sf"/>
</dbReference>
<dbReference type="GeneID" id="85327113"/>
<evidence type="ECO:0000313" key="11">
    <source>
        <dbReference type="Proteomes" id="UP001172101"/>
    </source>
</evidence>
<keyword evidence="7" id="KW-0503">Monooxygenase</keyword>
<dbReference type="GO" id="GO:0016705">
    <property type="term" value="F:oxidoreductase activity, acting on paired donors, with incorporation or reduction of molecular oxygen"/>
    <property type="evidence" value="ECO:0007669"/>
    <property type="project" value="InterPro"/>
</dbReference>
<proteinExistence type="inferred from homology"/>
<dbReference type="EMBL" id="JAUIRO010000003">
    <property type="protein sequence ID" value="KAK0723549.1"/>
    <property type="molecule type" value="Genomic_DNA"/>
</dbReference>
<comment type="caution">
    <text evidence="10">The sequence shown here is derived from an EMBL/GenBank/DDBJ whole genome shotgun (WGS) entry which is preliminary data.</text>
</comment>
<evidence type="ECO:0000256" key="1">
    <source>
        <dbReference type="ARBA" id="ARBA00001971"/>
    </source>
</evidence>
<organism evidence="10 11">
    <name type="scientific">Lasiosphaeria miniovina</name>
    <dbReference type="NCBI Taxonomy" id="1954250"/>
    <lineage>
        <taxon>Eukaryota</taxon>
        <taxon>Fungi</taxon>
        <taxon>Dikarya</taxon>
        <taxon>Ascomycota</taxon>
        <taxon>Pezizomycotina</taxon>
        <taxon>Sordariomycetes</taxon>
        <taxon>Sordariomycetidae</taxon>
        <taxon>Sordariales</taxon>
        <taxon>Lasiosphaeriaceae</taxon>
        <taxon>Lasiosphaeria</taxon>
    </lineage>
</organism>
<feature type="transmembrane region" description="Helical" evidence="9">
    <location>
        <begin position="20"/>
        <end position="40"/>
    </location>
</feature>
<feature type="binding site" description="axial binding residue" evidence="8">
    <location>
        <position position="496"/>
    </location>
    <ligand>
        <name>heme</name>
        <dbReference type="ChEBI" id="CHEBI:30413"/>
    </ligand>
    <ligandPart>
        <name>Fe</name>
        <dbReference type="ChEBI" id="CHEBI:18248"/>
    </ligandPart>
</feature>
<evidence type="ECO:0000313" key="10">
    <source>
        <dbReference type="EMBL" id="KAK0723549.1"/>
    </source>
</evidence>
<dbReference type="GO" id="GO:0004497">
    <property type="term" value="F:monooxygenase activity"/>
    <property type="evidence" value="ECO:0007669"/>
    <property type="project" value="UniProtKB-KW"/>
</dbReference>
<keyword evidence="4" id="KW-0444">Lipid biosynthesis</keyword>
<comment type="cofactor">
    <cofactor evidence="1 8">
        <name>heme</name>
        <dbReference type="ChEBI" id="CHEBI:30413"/>
    </cofactor>
</comment>
<dbReference type="SUPFAM" id="SSF48264">
    <property type="entry name" value="Cytochrome P450"/>
    <property type="match status" value="1"/>
</dbReference>
<keyword evidence="11" id="KW-1185">Reference proteome</keyword>
<dbReference type="PRINTS" id="PR00465">
    <property type="entry name" value="EP450IV"/>
</dbReference>
<sequence>MALPRHDDAAASRASLLTSLLTSLSAYPVVAVALVGWLLYRLMPRPSSSSQPRFPVWATLEIPLVSYVVSNKGGLAQRIYSALSRFGGSLFGISSTHQVLVNTSGVEKFMSQGLHSLTPEPMHNTLLIRVFGRPDSPRWDRMYYETARQLTIPVERMFLNDAAATATLERGAIAERAASFVTFSADPARTQPWEKSAGIRVVRPDTPGKPGAVEANLQSLTRDFGAHMAISLLYGRDFVTRYTTLLEDFWRFDNDMFPLLMIGIPDWAPFRTMREAKASRTRLIEELEAFYRRLGQHSRGEPVDFGADMSDAGDAVVGRQAVYDKYGWTMRERGHADMGVIWGQNGNTQPMLFWYLAYLYSTPGFVEELRRGEVASCMTLTDGSPREIAGLDMGVLSRDCPRMKAALFETYRLASDPTSIRYVARDAKLDDGARKHDMRQGMYVSVPHSVIQRDPDVFAEPDRFVPDRFLEVDEETGKTVARYGRLRPWGFGPGICKGRTFAEKEILALAATIIALWDINPVGGTWKVPAMMPGTGVKKPVEDIRVVISRRVF</sequence>
<dbReference type="InterPro" id="IPR001128">
    <property type="entry name" value="Cyt_P450"/>
</dbReference>
<comment type="similarity">
    <text evidence="3">Belongs to the cytochrome P450 family.</text>
</comment>
<dbReference type="GO" id="GO:0005506">
    <property type="term" value="F:iron ion binding"/>
    <property type="evidence" value="ECO:0007669"/>
    <property type="project" value="InterPro"/>
</dbReference>
<evidence type="ECO:0000256" key="6">
    <source>
        <dbReference type="ARBA" id="ARBA00023004"/>
    </source>
</evidence>
<dbReference type="GO" id="GO:0005789">
    <property type="term" value="C:endoplasmic reticulum membrane"/>
    <property type="evidence" value="ECO:0007669"/>
    <property type="project" value="UniProtKB-SubCell"/>
</dbReference>
<evidence type="ECO:0000256" key="2">
    <source>
        <dbReference type="ARBA" id="ARBA00004389"/>
    </source>
</evidence>
<dbReference type="Gene3D" id="1.10.630.10">
    <property type="entry name" value="Cytochrome P450"/>
    <property type="match status" value="1"/>
</dbReference>
<protein>
    <submittedName>
        <fullName evidence="10">Cytochrome P450</fullName>
    </submittedName>
</protein>
<keyword evidence="7" id="KW-0560">Oxidoreductase</keyword>
<accession>A0AA40AWZ7</accession>
<dbReference type="InterPro" id="IPR002403">
    <property type="entry name" value="Cyt_P450_E_grp-IV"/>
</dbReference>
<dbReference type="AlphaFoldDB" id="A0AA40AWZ7"/>
<dbReference type="GO" id="GO:0020037">
    <property type="term" value="F:heme binding"/>
    <property type="evidence" value="ECO:0007669"/>
    <property type="project" value="InterPro"/>
</dbReference>
<reference evidence="10" key="1">
    <citation type="submission" date="2023-06" db="EMBL/GenBank/DDBJ databases">
        <title>Genome-scale phylogeny and comparative genomics of the fungal order Sordariales.</title>
        <authorList>
            <consortium name="Lawrence Berkeley National Laboratory"/>
            <person name="Hensen N."/>
            <person name="Bonometti L."/>
            <person name="Westerberg I."/>
            <person name="Brannstrom I.O."/>
            <person name="Guillou S."/>
            <person name="Cros-Aarteil S."/>
            <person name="Calhoun S."/>
            <person name="Haridas S."/>
            <person name="Kuo A."/>
            <person name="Mondo S."/>
            <person name="Pangilinan J."/>
            <person name="Riley R."/>
            <person name="LaButti K."/>
            <person name="Andreopoulos B."/>
            <person name="Lipzen A."/>
            <person name="Chen C."/>
            <person name="Yanf M."/>
            <person name="Daum C."/>
            <person name="Ng V."/>
            <person name="Clum A."/>
            <person name="Steindorff A."/>
            <person name="Ohm R."/>
            <person name="Martin F."/>
            <person name="Silar P."/>
            <person name="Natvig D."/>
            <person name="Lalanne C."/>
            <person name="Gautier V."/>
            <person name="Ament-velasquez S.L."/>
            <person name="Kruys A."/>
            <person name="Hutchinson M.I."/>
            <person name="Powell A.J."/>
            <person name="Barry K."/>
            <person name="Miller A.N."/>
            <person name="Grigoriev I.V."/>
            <person name="Debuchy R."/>
            <person name="Gladieux P."/>
            <person name="Thoren M.H."/>
            <person name="Johannesson H."/>
        </authorList>
    </citation>
    <scope>NUCLEOTIDE SEQUENCE</scope>
    <source>
        <strain evidence="10">SMH2392-1A</strain>
    </source>
</reference>
<dbReference type="CDD" id="cd11040">
    <property type="entry name" value="CYP7_CYP8-like"/>
    <property type="match status" value="1"/>
</dbReference>
<dbReference type="Proteomes" id="UP001172101">
    <property type="component" value="Unassembled WGS sequence"/>
</dbReference>
<dbReference type="RefSeq" id="XP_060299473.1">
    <property type="nucleotide sequence ID" value="XM_060443843.1"/>
</dbReference>
<keyword evidence="4" id="KW-0443">Lipid metabolism</keyword>
<evidence type="ECO:0000256" key="3">
    <source>
        <dbReference type="ARBA" id="ARBA00010617"/>
    </source>
</evidence>
<dbReference type="PANTHER" id="PTHR24306:SF8">
    <property type="entry name" value="P450, PUTATIVE (EUROFUNG)-RELATED"/>
    <property type="match status" value="1"/>
</dbReference>
<comment type="subcellular location">
    <subcellularLocation>
        <location evidence="2">Endoplasmic reticulum membrane</location>
        <topology evidence="2">Single-pass membrane protein</topology>
    </subcellularLocation>
</comment>
<evidence type="ECO:0000256" key="8">
    <source>
        <dbReference type="PIRSR" id="PIRSR602403-1"/>
    </source>
</evidence>
<evidence type="ECO:0000256" key="9">
    <source>
        <dbReference type="SAM" id="Phobius"/>
    </source>
</evidence>
<keyword evidence="8" id="KW-0349">Heme</keyword>
<keyword evidence="9" id="KW-1133">Transmembrane helix</keyword>
<name>A0AA40AWZ7_9PEZI</name>
<evidence type="ECO:0000256" key="4">
    <source>
        <dbReference type="ARBA" id="ARBA00022516"/>
    </source>
</evidence>
<evidence type="ECO:0000256" key="7">
    <source>
        <dbReference type="ARBA" id="ARBA00023033"/>
    </source>
</evidence>
<dbReference type="Pfam" id="PF00067">
    <property type="entry name" value="p450"/>
    <property type="match status" value="1"/>
</dbReference>